<dbReference type="GO" id="GO:0046872">
    <property type="term" value="F:metal ion binding"/>
    <property type="evidence" value="ECO:0007669"/>
    <property type="project" value="UniProtKB-KW"/>
</dbReference>
<name>A0A3M7PBY4_BRAPC</name>
<evidence type="ECO:0000256" key="2">
    <source>
        <dbReference type="ARBA" id="ARBA00022833"/>
    </source>
</evidence>
<keyword evidence="2 4" id="KW-0862">Zinc</keyword>
<dbReference type="InterPro" id="IPR001781">
    <property type="entry name" value="Znf_LIM"/>
</dbReference>
<keyword evidence="7" id="KW-1185">Reference proteome</keyword>
<evidence type="ECO:0000256" key="4">
    <source>
        <dbReference type="PROSITE-ProRule" id="PRU00125"/>
    </source>
</evidence>
<dbReference type="Proteomes" id="UP000276133">
    <property type="component" value="Unassembled WGS sequence"/>
</dbReference>
<dbReference type="AlphaFoldDB" id="A0A3M7PBY4"/>
<proteinExistence type="predicted"/>
<keyword evidence="3 4" id="KW-0440">LIM domain</keyword>
<gene>
    <name evidence="6" type="ORF">BpHYR1_025477</name>
</gene>
<keyword evidence="1 4" id="KW-0479">Metal-binding</keyword>
<comment type="caution">
    <text evidence="6">The sequence shown here is derived from an EMBL/GenBank/DDBJ whole genome shotgun (WGS) entry which is preliminary data.</text>
</comment>
<evidence type="ECO:0000313" key="6">
    <source>
        <dbReference type="EMBL" id="RMZ96234.1"/>
    </source>
</evidence>
<evidence type="ECO:0000256" key="1">
    <source>
        <dbReference type="ARBA" id="ARBA00022723"/>
    </source>
</evidence>
<evidence type="ECO:0000259" key="5">
    <source>
        <dbReference type="PROSITE" id="PS50023"/>
    </source>
</evidence>
<dbReference type="Gene3D" id="2.10.110.10">
    <property type="entry name" value="Cysteine Rich Protein"/>
    <property type="match status" value="1"/>
</dbReference>
<dbReference type="Pfam" id="PF00412">
    <property type="entry name" value="LIM"/>
    <property type="match status" value="1"/>
</dbReference>
<dbReference type="EMBL" id="REGN01012292">
    <property type="protein sequence ID" value="RMZ96234.1"/>
    <property type="molecule type" value="Genomic_DNA"/>
</dbReference>
<dbReference type="STRING" id="10195.A0A3M7PBY4"/>
<reference evidence="6 7" key="1">
    <citation type="journal article" date="2018" name="Sci. Rep.">
        <title>Genomic signatures of local adaptation to the degree of environmental predictability in rotifers.</title>
        <authorList>
            <person name="Franch-Gras L."/>
            <person name="Hahn C."/>
            <person name="Garcia-Roger E.M."/>
            <person name="Carmona M.J."/>
            <person name="Serra M."/>
            <person name="Gomez A."/>
        </authorList>
    </citation>
    <scope>NUCLEOTIDE SEQUENCE [LARGE SCALE GENOMIC DNA]</scope>
    <source>
        <strain evidence="6">HYR1</strain>
    </source>
</reference>
<dbReference type="PROSITE" id="PS50023">
    <property type="entry name" value="LIM_DOMAIN_2"/>
    <property type="match status" value="1"/>
</dbReference>
<dbReference type="SUPFAM" id="SSF57716">
    <property type="entry name" value="Glucocorticoid receptor-like (DNA-binding domain)"/>
    <property type="match status" value="1"/>
</dbReference>
<accession>A0A3M7PBY4</accession>
<dbReference type="OrthoDB" id="25414at2759"/>
<protein>
    <submittedName>
        <fullName evidence="6">Lipoma-preferred partner-like protein</fullName>
    </submittedName>
</protein>
<sequence length="351" mass="38526">MNNNINYELPPIKKIGPAVLPKPKNIKIQAGRVIRLNYAPSLDADTMSCSRPSLPSDFVNDIDDGPSQPSRAKVVDIPVQIETTRSYSDQFKFPKKISKVNIQPMRTLTLNGIRNEPCVSNDPSLVLHANLFHMSDCATFAKITIWSINDLITTLITHVQEYQFCADFPETTINFTSDGSANRPTITITTGRGNSSPTVTNSSPNGFTYNIPIQHVGSNRNFVISTQDNSAPSLVNSGASNSYIIPVKLSNSNQSPVSKAKLPTGGENERNNFGNIFIKTNRPVQSQQQQKKEQEVDLLRDLLVKNSSVQNEPNCVGMCTKCSQKIIGAENGLKALDSIFHIKCFVCHGCG</sequence>
<feature type="domain" description="LIM zinc-binding" evidence="5">
    <location>
        <begin position="317"/>
        <end position="351"/>
    </location>
</feature>
<evidence type="ECO:0000256" key="3">
    <source>
        <dbReference type="ARBA" id="ARBA00023038"/>
    </source>
</evidence>
<organism evidence="6 7">
    <name type="scientific">Brachionus plicatilis</name>
    <name type="common">Marine rotifer</name>
    <name type="synonym">Brachionus muelleri</name>
    <dbReference type="NCBI Taxonomy" id="10195"/>
    <lineage>
        <taxon>Eukaryota</taxon>
        <taxon>Metazoa</taxon>
        <taxon>Spiralia</taxon>
        <taxon>Gnathifera</taxon>
        <taxon>Rotifera</taxon>
        <taxon>Eurotatoria</taxon>
        <taxon>Monogononta</taxon>
        <taxon>Pseudotrocha</taxon>
        <taxon>Ploima</taxon>
        <taxon>Brachionidae</taxon>
        <taxon>Brachionus</taxon>
    </lineage>
</organism>
<evidence type="ECO:0000313" key="7">
    <source>
        <dbReference type="Proteomes" id="UP000276133"/>
    </source>
</evidence>